<proteinExistence type="predicted"/>
<sequence>MNNFIRDIEKKVYDAGLLPLEKQATLWTEILTEKFDTVLPQIMKTSNMDMWLVICKENCEDPVFKTITTWDMPSARRVTILGFYYDRVKNQVHKMILGSPSPEMLKLYVNVKEREEDVWDCLNRIINQYKPSSIGINKSSEFAYCDGITSTSYDILMQKLDDEYKKNIVSSEELCVKWLQTVTPTELKTMKAMVDITHDIIKASFSRNIITPGKTTTTDIEWYMRNLITKLGFDFWFGPDVDLQRKGSSVTRMFDEVIMEEDLLHCDIGIVCKFIQLHTDVQRIGYVINNEKQVPEGFNRLLHIGNEFQDIVSQCFKLGISGNDVFENSINIAKDRGIKAMLYTHPLGTFGHGAGPSIGMYDKQMPQPGKGEKLIENNTCYALELNIKACLSHWDNQEIYAYLEEDIFFNETVEYISGRQTEVIAI</sequence>
<dbReference type="SUPFAM" id="SSF55920">
    <property type="entry name" value="Creatinase/aminopeptidase"/>
    <property type="match status" value="1"/>
</dbReference>
<accession>A0A1G9GXA1</accession>
<dbReference type="Proteomes" id="UP000198718">
    <property type="component" value="Unassembled WGS sequence"/>
</dbReference>
<gene>
    <name evidence="2" type="ORF">SAMN05660472_02517</name>
</gene>
<feature type="domain" description="Peptidase M24" evidence="1">
    <location>
        <begin position="189"/>
        <end position="388"/>
    </location>
</feature>
<dbReference type="STRING" id="393762.SAMN05660472_02517"/>
<evidence type="ECO:0000313" key="2">
    <source>
        <dbReference type="EMBL" id="SDL05311.1"/>
    </source>
</evidence>
<evidence type="ECO:0000313" key="3">
    <source>
        <dbReference type="Proteomes" id="UP000198718"/>
    </source>
</evidence>
<evidence type="ECO:0000259" key="1">
    <source>
        <dbReference type="Pfam" id="PF00557"/>
    </source>
</evidence>
<dbReference type="Pfam" id="PF00557">
    <property type="entry name" value="Peptidase_M24"/>
    <property type="match status" value="1"/>
</dbReference>
<reference evidence="2 3" key="1">
    <citation type="submission" date="2016-10" db="EMBL/GenBank/DDBJ databases">
        <authorList>
            <person name="de Groot N.N."/>
        </authorList>
    </citation>
    <scope>NUCLEOTIDE SEQUENCE [LARGE SCALE GENOMIC DNA]</scope>
    <source>
        <strain evidence="2 3">DSM 18346</strain>
    </source>
</reference>
<keyword evidence="3" id="KW-1185">Reference proteome</keyword>
<dbReference type="InterPro" id="IPR036005">
    <property type="entry name" value="Creatinase/aminopeptidase-like"/>
</dbReference>
<name>A0A1G9GXA1_9FIRM</name>
<dbReference type="EMBL" id="FNFP01000007">
    <property type="protein sequence ID" value="SDL05311.1"/>
    <property type="molecule type" value="Genomic_DNA"/>
</dbReference>
<dbReference type="Gene3D" id="3.90.230.10">
    <property type="entry name" value="Creatinase/methionine aminopeptidase superfamily"/>
    <property type="match status" value="1"/>
</dbReference>
<organism evidence="2 3">
    <name type="scientific">Natronincola ferrireducens</name>
    <dbReference type="NCBI Taxonomy" id="393762"/>
    <lineage>
        <taxon>Bacteria</taxon>
        <taxon>Bacillati</taxon>
        <taxon>Bacillota</taxon>
        <taxon>Clostridia</taxon>
        <taxon>Peptostreptococcales</taxon>
        <taxon>Natronincolaceae</taxon>
        <taxon>Natronincola</taxon>
    </lineage>
</organism>
<dbReference type="AlphaFoldDB" id="A0A1G9GXA1"/>
<dbReference type="InterPro" id="IPR000994">
    <property type="entry name" value="Pept_M24"/>
</dbReference>
<protein>
    <submittedName>
        <fullName evidence="2">Metallopeptidase family M24</fullName>
    </submittedName>
</protein>
<dbReference type="RefSeq" id="WP_176762171.1">
    <property type="nucleotide sequence ID" value="NZ_FNFP01000007.1"/>
</dbReference>